<comment type="caution">
    <text evidence="1">The sequence shown here is derived from an EMBL/GenBank/DDBJ whole genome shotgun (WGS) entry which is preliminary data.</text>
</comment>
<accession>A0A660L6R1</accession>
<organism evidence="1 2">
    <name type="scientific">Solirubrobacter pauli</name>
    <dbReference type="NCBI Taxonomy" id="166793"/>
    <lineage>
        <taxon>Bacteria</taxon>
        <taxon>Bacillati</taxon>
        <taxon>Actinomycetota</taxon>
        <taxon>Thermoleophilia</taxon>
        <taxon>Solirubrobacterales</taxon>
        <taxon>Solirubrobacteraceae</taxon>
        <taxon>Solirubrobacter</taxon>
    </lineage>
</organism>
<dbReference type="AlphaFoldDB" id="A0A660L6R1"/>
<gene>
    <name evidence="1" type="ORF">C8N24_0530</name>
</gene>
<dbReference type="Proteomes" id="UP000278962">
    <property type="component" value="Unassembled WGS sequence"/>
</dbReference>
<evidence type="ECO:0000313" key="2">
    <source>
        <dbReference type="Proteomes" id="UP000278962"/>
    </source>
</evidence>
<evidence type="ECO:0000313" key="1">
    <source>
        <dbReference type="EMBL" id="RKQ90717.1"/>
    </source>
</evidence>
<dbReference type="RefSeq" id="WP_121247707.1">
    <property type="nucleotide sequence ID" value="NZ_RBIL01000001.1"/>
</dbReference>
<dbReference type="OrthoDB" id="5244001at2"/>
<protein>
    <submittedName>
        <fullName evidence="1">Uncharacterized protein</fullName>
    </submittedName>
</protein>
<dbReference type="EMBL" id="RBIL01000001">
    <property type="protein sequence ID" value="RKQ90717.1"/>
    <property type="molecule type" value="Genomic_DNA"/>
</dbReference>
<proteinExistence type="predicted"/>
<keyword evidence="2" id="KW-1185">Reference proteome</keyword>
<name>A0A660L6R1_9ACTN</name>
<reference evidence="1 2" key="1">
    <citation type="submission" date="2018-10" db="EMBL/GenBank/DDBJ databases">
        <title>Genomic Encyclopedia of Archaeal and Bacterial Type Strains, Phase II (KMG-II): from individual species to whole genera.</title>
        <authorList>
            <person name="Goeker M."/>
        </authorList>
    </citation>
    <scope>NUCLEOTIDE SEQUENCE [LARGE SCALE GENOMIC DNA]</scope>
    <source>
        <strain evidence="1 2">DSM 14954</strain>
    </source>
</reference>
<sequence>MFAMTADGSAHTRLRRAIQAGNLAIIHTTAAELGHISLRDALGILLVIEREAEERFDAAAVRWAGRLALETPDLELAELAGALESLEALPDEHAQRVLVGLADRARPLAGRGGRR</sequence>